<sequence>MRVAIVSLNSVWEDKSANLIAVENAIKSIGSNAAYVIFPEMSLTGFSVTNLALAEDFENSNSIQILQKLAEKYKINIIFGLMISREKNTYNSCIAINKKGNIDACYEKMHLFSFSGEHKLITSGDEIKSLPWHGGWGLTICFDLRFPELYQELSKENLILINIANWPKARVSHWRTLLNARAIENQSFMIGVNRTGTDGKGLEYEESSCVFSPLGEMLNPVMAMDDVKIFEINTEEATAYRMKFPIKDDRRGNIYQEFFN</sequence>
<accession>A0A1M5IFV2</accession>
<dbReference type="OrthoDB" id="9811121at2"/>
<dbReference type="STRING" id="271157.SAMN05444396_10728"/>
<feature type="domain" description="CN hydrolase" evidence="1">
    <location>
        <begin position="1"/>
        <end position="241"/>
    </location>
</feature>
<dbReference type="SUPFAM" id="SSF56317">
    <property type="entry name" value="Carbon-nitrogen hydrolase"/>
    <property type="match status" value="1"/>
</dbReference>
<dbReference type="GO" id="GO:0050152">
    <property type="term" value="F:omega-amidase activity"/>
    <property type="evidence" value="ECO:0007669"/>
    <property type="project" value="TreeGrafter"/>
</dbReference>
<protein>
    <submittedName>
        <fullName evidence="2">Predicted amidohydrolase</fullName>
    </submittedName>
</protein>
<dbReference type="Gene3D" id="3.60.110.10">
    <property type="entry name" value="Carbon-nitrogen hydrolase"/>
    <property type="match status" value="1"/>
</dbReference>
<gene>
    <name evidence="2" type="ORF">SAMN05444396_10728</name>
</gene>
<evidence type="ECO:0000313" key="2">
    <source>
        <dbReference type="EMBL" id="SHG27171.1"/>
    </source>
</evidence>
<dbReference type="GO" id="GO:0106008">
    <property type="term" value="F:2-oxoglutaramate amidase activity"/>
    <property type="evidence" value="ECO:0007669"/>
    <property type="project" value="TreeGrafter"/>
</dbReference>
<name>A0A1M5IFV2_9FLAO</name>
<evidence type="ECO:0000313" key="3">
    <source>
        <dbReference type="Proteomes" id="UP000184036"/>
    </source>
</evidence>
<reference evidence="3" key="1">
    <citation type="submission" date="2016-11" db="EMBL/GenBank/DDBJ databases">
        <authorList>
            <person name="Varghese N."/>
            <person name="Submissions S."/>
        </authorList>
    </citation>
    <scope>NUCLEOTIDE SEQUENCE [LARGE SCALE GENOMIC DNA]</scope>
    <source>
        <strain evidence="3">DSM 19741</strain>
    </source>
</reference>
<evidence type="ECO:0000259" key="1">
    <source>
        <dbReference type="PROSITE" id="PS50263"/>
    </source>
</evidence>
<dbReference type="Pfam" id="PF00795">
    <property type="entry name" value="CN_hydrolase"/>
    <property type="match status" value="1"/>
</dbReference>
<dbReference type="RefSeq" id="WP_072992202.1">
    <property type="nucleotide sequence ID" value="NZ_FQWE01000007.1"/>
</dbReference>
<dbReference type="AlphaFoldDB" id="A0A1M5IFV2"/>
<dbReference type="EMBL" id="FQWE01000007">
    <property type="protein sequence ID" value="SHG27171.1"/>
    <property type="molecule type" value="Genomic_DNA"/>
</dbReference>
<dbReference type="PROSITE" id="PS50263">
    <property type="entry name" value="CN_HYDROLASE"/>
    <property type="match status" value="1"/>
</dbReference>
<keyword evidence="2" id="KW-0378">Hydrolase</keyword>
<keyword evidence="3" id="KW-1185">Reference proteome</keyword>
<proteinExistence type="predicted"/>
<dbReference type="InterPro" id="IPR052737">
    <property type="entry name" value="Omega-amidase_YafV"/>
</dbReference>
<dbReference type="PANTHER" id="PTHR47799:SF1">
    <property type="entry name" value="OMEGA-AMIDASE YAFV"/>
    <property type="match status" value="1"/>
</dbReference>
<dbReference type="InterPro" id="IPR036526">
    <property type="entry name" value="C-N_Hydrolase_sf"/>
</dbReference>
<dbReference type="Proteomes" id="UP000184036">
    <property type="component" value="Unassembled WGS sequence"/>
</dbReference>
<organism evidence="2 3">
    <name type="scientific">Flavobacterium segetis</name>
    <dbReference type="NCBI Taxonomy" id="271157"/>
    <lineage>
        <taxon>Bacteria</taxon>
        <taxon>Pseudomonadati</taxon>
        <taxon>Bacteroidota</taxon>
        <taxon>Flavobacteriia</taxon>
        <taxon>Flavobacteriales</taxon>
        <taxon>Flavobacteriaceae</taxon>
        <taxon>Flavobacterium</taxon>
    </lineage>
</organism>
<dbReference type="InterPro" id="IPR003010">
    <property type="entry name" value="C-N_Hydrolase"/>
</dbReference>
<dbReference type="PANTHER" id="PTHR47799">
    <property type="entry name" value="OMEGA-AMIDASE YAFV"/>
    <property type="match status" value="1"/>
</dbReference>